<feature type="compositionally biased region" description="Low complexity" evidence="1">
    <location>
        <begin position="30"/>
        <end position="48"/>
    </location>
</feature>
<feature type="region of interest" description="Disordered" evidence="1">
    <location>
        <begin position="471"/>
        <end position="492"/>
    </location>
</feature>
<name>A0A8H6CAG4_9LECA</name>
<dbReference type="EMBL" id="JACCJB010000018">
    <property type="protein sequence ID" value="KAF6219917.1"/>
    <property type="molecule type" value="Genomic_DNA"/>
</dbReference>
<protein>
    <submittedName>
        <fullName evidence="2">Uncharacterized protein</fullName>
    </submittedName>
</protein>
<dbReference type="PANTHER" id="PTHR38887:SF1">
    <property type="entry name" value="RAS MODIFICATION PROTEIN ERF4"/>
    <property type="match status" value="1"/>
</dbReference>
<dbReference type="RefSeq" id="XP_037149352.1">
    <property type="nucleotide sequence ID" value="XM_037294664.1"/>
</dbReference>
<dbReference type="GeneID" id="59332153"/>
<feature type="region of interest" description="Disordered" evidence="1">
    <location>
        <begin position="411"/>
        <end position="432"/>
    </location>
</feature>
<accession>A0A8H6CAG4</accession>
<proteinExistence type="predicted"/>
<evidence type="ECO:0000313" key="2">
    <source>
        <dbReference type="EMBL" id="KAF6219917.1"/>
    </source>
</evidence>
<dbReference type="Proteomes" id="UP000593566">
    <property type="component" value="Unassembled WGS sequence"/>
</dbReference>
<evidence type="ECO:0000256" key="1">
    <source>
        <dbReference type="SAM" id="MobiDB-lite"/>
    </source>
</evidence>
<dbReference type="AlphaFoldDB" id="A0A8H6CAG4"/>
<evidence type="ECO:0000313" key="3">
    <source>
        <dbReference type="Proteomes" id="UP000593566"/>
    </source>
</evidence>
<comment type="caution">
    <text evidence="2">The sequence shown here is derived from an EMBL/GenBank/DDBJ whole genome shotgun (WGS) entry which is preliminary data.</text>
</comment>
<keyword evidence="3" id="KW-1185">Reference proteome</keyword>
<sequence length="492" mass="53132">MGPLVRLVGSGIGLASEALAARKENKQRSRSPGPSAPASGSANRAPPAYDSLDPSSTDYGLVEVANEHEARQLIDQGKALPAGAPHEVNGGDPEGADDDEAYWELDEATGPDPPAYDYSPSVRGEIDHAEPESGEAKPDVHKLVQKFLTSHPAPTHGTGRLPCPVIIPQRRPRTKSRGFVRAYAPVLADCGIDQDAFLEFLKTFYKASQASPVFTVIFLAGHVAGYAPSVSAMIASIITQATAGAAIVVQSRHRTNNFLDEMNTHFFRPRGLYAMLVTYKPSRHPWSSAPTDISHDVSKALDTDTLGSKLKNDLKFTSGKTHTELELPEAAPLIFPHLDAAADEEEAGKKPNAFKKSGRFIGEYMDRRANATYNAENPDSSLSTGAPEFKSRYADPNHPASSGSLISLVTGGKVDPRGVNNKNQSKRAGRGGLGLIRGSVGYIRREKPVKKMLRQNVMYLMIVNMPSEEELATAKREMEQEKKKGKAPSEQA</sequence>
<feature type="compositionally biased region" description="Basic and acidic residues" evidence="1">
    <location>
        <begin position="472"/>
        <end position="482"/>
    </location>
</feature>
<dbReference type="InterPro" id="IPR053221">
    <property type="entry name" value="Burnettramic_acid_biosynth"/>
</dbReference>
<feature type="region of interest" description="Disordered" evidence="1">
    <location>
        <begin position="19"/>
        <end position="98"/>
    </location>
</feature>
<dbReference type="PANTHER" id="PTHR38887">
    <property type="entry name" value="CHROMOSOME 21, WHOLE GENOME SHOTGUN SEQUENCE"/>
    <property type="match status" value="1"/>
</dbReference>
<organism evidence="2 3">
    <name type="scientific">Letharia lupina</name>
    <dbReference type="NCBI Taxonomy" id="560253"/>
    <lineage>
        <taxon>Eukaryota</taxon>
        <taxon>Fungi</taxon>
        <taxon>Dikarya</taxon>
        <taxon>Ascomycota</taxon>
        <taxon>Pezizomycotina</taxon>
        <taxon>Lecanoromycetes</taxon>
        <taxon>OSLEUM clade</taxon>
        <taxon>Lecanoromycetidae</taxon>
        <taxon>Lecanorales</taxon>
        <taxon>Lecanorineae</taxon>
        <taxon>Parmeliaceae</taxon>
        <taxon>Letharia</taxon>
    </lineage>
</organism>
<gene>
    <name evidence="2" type="ORF">HO133_003742</name>
</gene>
<reference evidence="2 3" key="1">
    <citation type="journal article" date="2020" name="Genomics">
        <title>Complete, high-quality genomes from long-read metagenomic sequencing of two wolf lichen thalli reveals enigmatic genome architecture.</title>
        <authorList>
            <person name="McKenzie S.K."/>
            <person name="Walston R.F."/>
            <person name="Allen J.L."/>
        </authorList>
    </citation>
    <scope>NUCLEOTIDE SEQUENCE [LARGE SCALE GENOMIC DNA]</scope>
    <source>
        <strain evidence="2">WasteWater1</strain>
    </source>
</reference>